<dbReference type="GO" id="GO:0016788">
    <property type="term" value="F:hydrolase activity, acting on ester bonds"/>
    <property type="evidence" value="ECO:0007669"/>
    <property type="project" value="TreeGrafter"/>
</dbReference>
<feature type="signal peptide" evidence="3">
    <location>
        <begin position="1"/>
        <end position="21"/>
    </location>
</feature>
<dbReference type="Pfam" id="PF00756">
    <property type="entry name" value="Esterase"/>
    <property type="match status" value="1"/>
</dbReference>
<dbReference type="EMBL" id="VOLR01000006">
    <property type="protein sequence ID" value="TWX61259.1"/>
    <property type="molecule type" value="Genomic_DNA"/>
</dbReference>
<evidence type="ECO:0000313" key="4">
    <source>
        <dbReference type="EMBL" id="TWX61259.1"/>
    </source>
</evidence>
<dbReference type="Gene3D" id="3.40.50.1820">
    <property type="entry name" value="alpha/beta hydrolase"/>
    <property type="match status" value="1"/>
</dbReference>
<organism evidence="5 7">
    <name type="scientific">Colwellia hornerae</name>
    <dbReference type="NCBI Taxonomy" id="89402"/>
    <lineage>
        <taxon>Bacteria</taxon>
        <taxon>Pseudomonadati</taxon>
        <taxon>Pseudomonadota</taxon>
        <taxon>Gammaproteobacteria</taxon>
        <taxon>Alteromonadales</taxon>
        <taxon>Colwelliaceae</taxon>
        <taxon>Colwellia</taxon>
    </lineage>
</organism>
<dbReference type="AlphaFoldDB" id="A0A5C6QF83"/>
<proteinExistence type="inferred from homology"/>
<keyword evidence="2 5" id="KW-0378">Hydrolase</keyword>
<dbReference type="InterPro" id="IPR029058">
    <property type="entry name" value="AB_hydrolase_fold"/>
</dbReference>
<keyword evidence="6" id="KW-1185">Reference proteome</keyword>
<comment type="similarity">
    <text evidence="1">Belongs to the esterase D family.</text>
</comment>
<dbReference type="Proteomes" id="UP000321525">
    <property type="component" value="Unassembled WGS sequence"/>
</dbReference>
<dbReference type="OrthoDB" id="6381520at2"/>
<evidence type="ECO:0000256" key="3">
    <source>
        <dbReference type="SAM" id="SignalP"/>
    </source>
</evidence>
<reference evidence="5 7" key="1">
    <citation type="submission" date="2019-07" db="EMBL/GenBank/DDBJ databases">
        <title>Genomes of sea-ice associated Colwellia species.</title>
        <authorList>
            <person name="Bowman J.P."/>
        </authorList>
    </citation>
    <scope>NUCLEOTIDE SEQUENCE [LARGE SCALE GENOMIC DNA]</scope>
    <source>
        <strain evidence="4 6">ACAM 607</strain>
        <strain evidence="5 7">IC036</strain>
    </source>
</reference>
<evidence type="ECO:0000256" key="2">
    <source>
        <dbReference type="ARBA" id="ARBA00022801"/>
    </source>
</evidence>
<protein>
    <submittedName>
        <fullName evidence="5">Alpha/beta hydrolase</fullName>
    </submittedName>
</protein>
<evidence type="ECO:0000313" key="7">
    <source>
        <dbReference type="Proteomes" id="UP000321917"/>
    </source>
</evidence>
<dbReference type="RefSeq" id="WP_146798813.1">
    <property type="nucleotide sequence ID" value="NZ_VOLP01000007.1"/>
</dbReference>
<dbReference type="EMBL" id="VOLQ01000012">
    <property type="protein sequence ID" value="TWX67694.1"/>
    <property type="molecule type" value="Genomic_DNA"/>
</dbReference>
<comment type="caution">
    <text evidence="5">The sequence shown here is derived from an EMBL/GenBank/DDBJ whole genome shotgun (WGS) entry which is preliminary data.</text>
</comment>
<accession>A0A5C6QF83</accession>
<name>A0A5C6QF83_9GAMM</name>
<dbReference type="Proteomes" id="UP000321917">
    <property type="component" value="Unassembled WGS sequence"/>
</dbReference>
<dbReference type="PANTHER" id="PTHR40841:SF2">
    <property type="entry name" value="SIDEROPHORE-DEGRADING ESTERASE (EUROFUNG)"/>
    <property type="match status" value="1"/>
</dbReference>
<evidence type="ECO:0000313" key="6">
    <source>
        <dbReference type="Proteomes" id="UP000321525"/>
    </source>
</evidence>
<feature type="chain" id="PRO_5022929539" evidence="3">
    <location>
        <begin position="22"/>
        <end position="282"/>
    </location>
</feature>
<keyword evidence="3" id="KW-0732">Signal</keyword>
<dbReference type="InterPro" id="IPR000801">
    <property type="entry name" value="Esterase-like"/>
</dbReference>
<dbReference type="SUPFAM" id="SSF53474">
    <property type="entry name" value="alpha/beta-Hydrolases"/>
    <property type="match status" value="1"/>
</dbReference>
<dbReference type="InterPro" id="IPR052558">
    <property type="entry name" value="Siderophore_Hydrolase_D"/>
</dbReference>
<evidence type="ECO:0000256" key="1">
    <source>
        <dbReference type="ARBA" id="ARBA00005622"/>
    </source>
</evidence>
<evidence type="ECO:0000313" key="5">
    <source>
        <dbReference type="EMBL" id="TWX67694.1"/>
    </source>
</evidence>
<dbReference type="PANTHER" id="PTHR40841">
    <property type="entry name" value="SIDEROPHORE TRIACETYLFUSARININE C ESTERASE"/>
    <property type="match status" value="1"/>
</dbReference>
<sequence>MKRAIYCLTLLLIFTSKLSMAFATTPFQIPRSIVVEIKDPNSQRVYPLFIKLPKSYAKNDDKIYPVIYLTDARYTFQIVSGATRYPMNAQKMKEAIIVGISSAKGSKRDASRVRDYTPSINKSWQQTTGGAQQHMVFIEDSVINYIDKSYRTDRQDRTFVGNSLGGLFGTYILLAKPTLFNHYILGSPSYWFDNRVIFKLEEAHRKRQLTINANIFIAIGERESKALVSSHEMVKDAQDFYKKILNWPQTHVSAKIVIIPEANHQTAFPTTAIQGLHWIYKI</sequence>
<gene>
    <name evidence="4" type="ORF">ESZ26_05840</name>
    <name evidence="5" type="ORF">ESZ27_08200</name>
</gene>